<protein>
    <recommendedName>
        <fullName evidence="4">Cell death regulator Aven</fullName>
    </recommendedName>
</protein>
<dbReference type="PANTHER" id="PTHR16524">
    <property type="entry name" value="CELL DEATH REGULATOR AVEN"/>
    <property type="match status" value="1"/>
</dbReference>
<dbReference type="AlphaFoldDB" id="A0A834K609"/>
<dbReference type="PANTHER" id="PTHR16524:SF2">
    <property type="entry name" value="CELL DEATH REGULATOR AVEN"/>
    <property type="match status" value="1"/>
</dbReference>
<evidence type="ECO:0000313" key="3">
    <source>
        <dbReference type="Proteomes" id="UP000617340"/>
    </source>
</evidence>
<proteinExistence type="predicted"/>
<name>A0A834K609_VESGE</name>
<accession>A0A834K609</accession>
<reference evidence="2" key="1">
    <citation type="journal article" date="2020" name="G3 (Bethesda)">
        <title>High-Quality Assemblies for Three Invasive Social Wasps from the &lt;i&gt;Vespula&lt;/i&gt; Genus.</title>
        <authorList>
            <person name="Harrop T.W.R."/>
            <person name="Guhlin J."/>
            <person name="McLaughlin G.M."/>
            <person name="Permina E."/>
            <person name="Stockwell P."/>
            <person name="Gilligan J."/>
            <person name="Le Lec M.F."/>
            <person name="Gruber M.A.M."/>
            <person name="Quinn O."/>
            <person name="Lovegrove M."/>
            <person name="Duncan E.J."/>
            <person name="Remnant E.J."/>
            <person name="Van Eeckhoven J."/>
            <person name="Graham B."/>
            <person name="Knapp R.A."/>
            <person name="Langford K.W."/>
            <person name="Kronenberg Z."/>
            <person name="Press M.O."/>
            <person name="Eacker S.M."/>
            <person name="Wilson-Rankin E.E."/>
            <person name="Purcell J."/>
            <person name="Lester P.J."/>
            <person name="Dearden P.K."/>
        </authorList>
    </citation>
    <scope>NUCLEOTIDE SEQUENCE</scope>
    <source>
        <strain evidence="2">Linc-1</strain>
    </source>
</reference>
<evidence type="ECO:0000313" key="2">
    <source>
        <dbReference type="EMBL" id="KAF7397936.1"/>
    </source>
</evidence>
<dbReference type="EMBL" id="JACSDZ010000008">
    <property type="protein sequence ID" value="KAF7397936.1"/>
    <property type="molecule type" value="Genomic_DNA"/>
</dbReference>
<comment type="caution">
    <text evidence="2">The sequence shown here is derived from an EMBL/GenBank/DDBJ whole genome shotgun (WGS) entry which is preliminary data.</text>
</comment>
<evidence type="ECO:0000256" key="1">
    <source>
        <dbReference type="SAM" id="MobiDB-lite"/>
    </source>
</evidence>
<feature type="region of interest" description="Disordered" evidence="1">
    <location>
        <begin position="1"/>
        <end position="36"/>
    </location>
</feature>
<feature type="compositionally biased region" description="Basic and acidic residues" evidence="1">
    <location>
        <begin position="8"/>
        <end position="28"/>
    </location>
</feature>
<keyword evidence="3" id="KW-1185">Reference proteome</keyword>
<evidence type="ECO:0008006" key="4">
    <source>
        <dbReference type="Google" id="ProtNLM"/>
    </source>
</evidence>
<dbReference type="GO" id="GO:0010972">
    <property type="term" value="P:negative regulation of G2/M transition of mitotic cell cycle"/>
    <property type="evidence" value="ECO:0007669"/>
    <property type="project" value="TreeGrafter"/>
</dbReference>
<gene>
    <name evidence="2" type="ORF">HZH68_009158</name>
</gene>
<dbReference type="Proteomes" id="UP000617340">
    <property type="component" value="Unassembled WGS sequence"/>
</dbReference>
<sequence length="248" mass="28458">MSSVKNYYKHDGGKHPQKRTEKPQKEEPQLLPQPKQSYAEYNYNAETNDNSKDFETFIKTATSMDGQFVLKSEKNWSTDILGCFDYFTLDLNLLSAAMKCIPFNEYVKIKDEYFTADQLTSFYNTVEEGKEAYNNILSNLKDSSSSNIMNFNKSLESEEKLKTNLDLKKAMSDNKTFVAKIQNESDDSDNMEENLDFLLSLESPSLQNNKKQMPLTNALSKNDLKTQSTTLSTKPTDLETWLDTILDD</sequence>
<organism evidence="2 3">
    <name type="scientific">Vespula germanica</name>
    <name type="common">German yellow jacket</name>
    <name type="synonym">Paravespula germanica</name>
    <dbReference type="NCBI Taxonomy" id="30212"/>
    <lineage>
        <taxon>Eukaryota</taxon>
        <taxon>Metazoa</taxon>
        <taxon>Ecdysozoa</taxon>
        <taxon>Arthropoda</taxon>
        <taxon>Hexapoda</taxon>
        <taxon>Insecta</taxon>
        <taxon>Pterygota</taxon>
        <taxon>Neoptera</taxon>
        <taxon>Endopterygota</taxon>
        <taxon>Hymenoptera</taxon>
        <taxon>Apocrita</taxon>
        <taxon>Aculeata</taxon>
        <taxon>Vespoidea</taxon>
        <taxon>Vespidae</taxon>
        <taxon>Vespinae</taxon>
        <taxon>Vespula</taxon>
    </lineage>
</organism>
<dbReference type="InterPro" id="IPR026187">
    <property type="entry name" value="Aven"/>
</dbReference>